<dbReference type="EMBL" id="CP146203">
    <property type="protein sequence ID" value="XBH22550.1"/>
    <property type="molecule type" value="Genomic_DNA"/>
</dbReference>
<feature type="region of interest" description="Disordered" evidence="1">
    <location>
        <begin position="85"/>
        <end position="129"/>
    </location>
</feature>
<evidence type="ECO:0000313" key="3">
    <source>
        <dbReference type="EMBL" id="XBH22550.1"/>
    </source>
</evidence>
<dbReference type="Pfam" id="PF11239">
    <property type="entry name" value="DUF3040"/>
    <property type="match status" value="1"/>
</dbReference>
<feature type="compositionally biased region" description="Basic and acidic residues" evidence="1">
    <location>
        <begin position="117"/>
        <end position="129"/>
    </location>
</feature>
<keyword evidence="2" id="KW-0812">Transmembrane</keyword>
<evidence type="ECO:0000256" key="1">
    <source>
        <dbReference type="SAM" id="MobiDB-lite"/>
    </source>
</evidence>
<keyword evidence="2" id="KW-0472">Membrane</keyword>
<accession>A0AAU7DZQ1</accession>
<keyword evidence="2" id="KW-1133">Transmembrane helix</keyword>
<sequence>MPLSEHEQRILEQLERDLISEDPKLATALRSEQGNSVGKIIIAVVGVIVGLLLLVLGVAQGALWLGVVAFLLMFGAVTYAFAFPSRSQAGKGPGLDRNRPTARPSGAKQSGGSFMQRLEDRWDKRSRGE</sequence>
<evidence type="ECO:0000256" key="2">
    <source>
        <dbReference type="SAM" id="Phobius"/>
    </source>
</evidence>
<dbReference type="AlphaFoldDB" id="A0AAU7DZQ1"/>
<proteinExistence type="predicted"/>
<organism evidence="3">
    <name type="scientific">Jonesiaceae bacterium BS-20</name>
    <dbReference type="NCBI Taxonomy" id="3120821"/>
    <lineage>
        <taxon>Bacteria</taxon>
        <taxon>Bacillati</taxon>
        <taxon>Actinomycetota</taxon>
        <taxon>Actinomycetes</taxon>
        <taxon>Micrococcales</taxon>
        <taxon>Jonesiaceae</taxon>
    </lineage>
</organism>
<protein>
    <submittedName>
        <fullName evidence="3">DUF3040 domain-containing protein</fullName>
    </submittedName>
</protein>
<name>A0AAU7DZQ1_9MICO</name>
<gene>
    <name evidence="3" type="ORF">V5R04_04820</name>
</gene>
<dbReference type="InterPro" id="IPR021401">
    <property type="entry name" value="DUF3040"/>
</dbReference>
<feature type="transmembrane region" description="Helical" evidence="2">
    <location>
        <begin position="62"/>
        <end position="82"/>
    </location>
</feature>
<reference evidence="3" key="1">
    <citation type="submission" date="2024-02" db="EMBL/GenBank/DDBJ databases">
        <title>Tomenella chthoni gen. nov. sp. nov., a member of the family Jonesiaceae isolated from bat guano.</title>
        <authorList>
            <person name="Miller S.L."/>
            <person name="King J."/>
            <person name="Sankaranarayanan K."/>
            <person name="Lawson P.A."/>
        </authorList>
    </citation>
    <scope>NUCLEOTIDE SEQUENCE</scope>
    <source>
        <strain evidence="3">BS-20</strain>
    </source>
</reference>
<feature type="transmembrane region" description="Helical" evidence="2">
    <location>
        <begin position="37"/>
        <end position="56"/>
    </location>
</feature>